<dbReference type="Proteomes" id="UP001055101">
    <property type="component" value="Unassembled WGS sequence"/>
</dbReference>
<proteinExistence type="predicted"/>
<feature type="region of interest" description="Disordered" evidence="1">
    <location>
        <begin position="1"/>
        <end position="29"/>
    </location>
</feature>
<dbReference type="EMBL" id="BPRA01000021">
    <property type="protein sequence ID" value="GJE57325.1"/>
    <property type="molecule type" value="Genomic_DNA"/>
</dbReference>
<evidence type="ECO:0000313" key="2">
    <source>
        <dbReference type="EMBL" id="GJE57325.1"/>
    </source>
</evidence>
<name>A0ABQ4TPM9_9HYPH</name>
<protein>
    <submittedName>
        <fullName evidence="2">Uncharacterized protein</fullName>
    </submittedName>
</protein>
<keyword evidence="3" id="KW-1185">Reference proteome</keyword>
<evidence type="ECO:0000256" key="1">
    <source>
        <dbReference type="SAM" id="MobiDB-lite"/>
    </source>
</evidence>
<comment type="caution">
    <text evidence="2">The sequence shown here is derived from an EMBL/GenBank/DDBJ whole genome shotgun (WGS) entry which is preliminary data.</text>
</comment>
<sequence>MPSLRLPNPFRRGADRPSLKQRAASLKATAGRVIRSPKSGSPKDLIARAKQHPGMMAYPAERPTSLVAVRFGLRLEAQRLLATALDEFARLYEAQSEGAGEATCRTIEGRLKRELRIDALRVAAEDADPDATAGLMLDLHAMAGGVIHDDGRVSFCDADGRVLRKPVTDWIGFTASRLYASARKEMARQVNDPALDDAGRSVLSLKLRRDLRLDALHVLAFRSAEAFDLTQAKAGAAEGAVIPEPRMYRAGPASMDLQRAIEAHREAVQMAAFDPVADAYRGEARRTRVRALADAVREIPARSHADLRLKVLYLWPGNVEGETVGEDLSETLLSFHDDVMRLGSEPAVEAEDPALTAIAASRAAEAEMAEWQTQASARPSRLTEPIFAEEHQLCIVQSRTRDAALSTVPTTQAGRLALVEYVRFVMDLYGMGEQGEGADNLHV</sequence>
<organism evidence="2 3">
    <name type="scientific">Methylobacterium thuringiense</name>
    <dbReference type="NCBI Taxonomy" id="1003091"/>
    <lineage>
        <taxon>Bacteria</taxon>
        <taxon>Pseudomonadati</taxon>
        <taxon>Pseudomonadota</taxon>
        <taxon>Alphaproteobacteria</taxon>
        <taxon>Hyphomicrobiales</taxon>
        <taxon>Methylobacteriaceae</taxon>
        <taxon>Methylobacterium</taxon>
    </lineage>
</organism>
<accession>A0ABQ4TPM9</accession>
<reference evidence="2" key="1">
    <citation type="journal article" date="2021" name="Front. Microbiol.">
        <title>Comprehensive Comparative Genomics and Phenotyping of Methylobacterium Species.</title>
        <authorList>
            <person name="Alessa O."/>
            <person name="Ogura Y."/>
            <person name="Fujitani Y."/>
            <person name="Takami H."/>
            <person name="Hayashi T."/>
            <person name="Sahin N."/>
            <person name="Tani A."/>
        </authorList>
    </citation>
    <scope>NUCLEOTIDE SEQUENCE</scope>
    <source>
        <strain evidence="2">DSM 23674</strain>
    </source>
</reference>
<reference evidence="2" key="2">
    <citation type="submission" date="2021-08" db="EMBL/GenBank/DDBJ databases">
        <authorList>
            <person name="Tani A."/>
            <person name="Ola A."/>
            <person name="Ogura Y."/>
            <person name="Katsura K."/>
            <person name="Hayashi T."/>
        </authorList>
    </citation>
    <scope>NUCLEOTIDE SEQUENCE</scope>
    <source>
        <strain evidence="2">DSM 23674</strain>
    </source>
</reference>
<gene>
    <name evidence="2" type="ORF">EKPJFOCH_3839</name>
</gene>
<evidence type="ECO:0000313" key="3">
    <source>
        <dbReference type="Proteomes" id="UP001055101"/>
    </source>
</evidence>